<name>A0A6H1ZHF9_9ZZZZ</name>
<dbReference type="EMBL" id="MT144600">
    <property type="protein sequence ID" value="QJH94382.1"/>
    <property type="molecule type" value="Genomic_DNA"/>
</dbReference>
<accession>A0A6H1ZHF9</accession>
<organism evidence="1">
    <name type="scientific">viral metagenome</name>
    <dbReference type="NCBI Taxonomy" id="1070528"/>
    <lineage>
        <taxon>unclassified sequences</taxon>
        <taxon>metagenomes</taxon>
        <taxon>organismal metagenomes</taxon>
    </lineage>
</organism>
<sequence length="88" mass="9792">MGISSDIEVCREWWGRGGRRWHSAVDEPGDIPVIEAKMAAESVVGLDMALREIMDSGVSVRTKDLSQRIFDAHIKYHIEGVDLGLLNV</sequence>
<gene>
    <name evidence="1" type="ORF">TM448A00520_0014</name>
    <name evidence="2" type="ORF">TM448B00218_0025</name>
</gene>
<dbReference type="AlphaFoldDB" id="A0A6H1ZHF9"/>
<proteinExistence type="predicted"/>
<evidence type="ECO:0000313" key="1">
    <source>
        <dbReference type="EMBL" id="QJA46705.1"/>
    </source>
</evidence>
<dbReference type="EMBL" id="MT144019">
    <property type="protein sequence ID" value="QJA46705.1"/>
    <property type="molecule type" value="Genomic_DNA"/>
</dbReference>
<evidence type="ECO:0000313" key="2">
    <source>
        <dbReference type="EMBL" id="QJH94382.1"/>
    </source>
</evidence>
<protein>
    <submittedName>
        <fullName evidence="1">Uncharacterized protein</fullName>
    </submittedName>
</protein>
<reference evidence="1" key="1">
    <citation type="submission" date="2020-03" db="EMBL/GenBank/DDBJ databases">
        <title>The deep terrestrial virosphere.</title>
        <authorList>
            <person name="Holmfeldt K."/>
            <person name="Nilsson E."/>
            <person name="Simone D."/>
            <person name="Lopez-Fernandez M."/>
            <person name="Wu X."/>
            <person name="de Brujin I."/>
            <person name="Lundin D."/>
            <person name="Andersson A."/>
            <person name="Bertilsson S."/>
            <person name="Dopson M."/>
        </authorList>
    </citation>
    <scope>NUCLEOTIDE SEQUENCE</scope>
    <source>
        <strain evidence="1">TM448A00520</strain>
        <strain evidence="2">TM448B00218</strain>
    </source>
</reference>